<dbReference type="CDD" id="cd04673">
    <property type="entry name" value="NUDIX_ADPRase"/>
    <property type="match status" value="1"/>
</dbReference>
<dbReference type="Proteomes" id="UP000033187">
    <property type="component" value="Chromosome 1"/>
</dbReference>
<organism evidence="5 6">
    <name type="scientific">Candidatus Filomicrobium marinum</name>
    <dbReference type="NCBI Taxonomy" id="1608628"/>
    <lineage>
        <taxon>Bacteria</taxon>
        <taxon>Pseudomonadati</taxon>
        <taxon>Pseudomonadota</taxon>
        <taxon>Alphaproteobacteria</taxon>
        <taxon>Hyphomicrobiales</taxon>
        <taxon>Hyphomicrobiaceae</taxon>
        <taxon>Filomicrobium</taxon>
    </lineage>
</organism>
<dbReference type="EMBL" id="LN829119">
    <property type="protein sequence ID" value="CPR14903.1"/>
    <property type="molecule type" value="Genomic_DNA"/>
</dbReference>
<dbReference type="Pfam" id="PF00293">
    <property type="entry name" value="NUDIX"/>
    <property type="match status" value="1"/>
</dbReference>
<evidence type="ECO:0000259" key="4">
    <source>
        <dbReference type="PROSITE" id="PS51462"/>
    </source>
</evidence>
<protein>
    <submittedName>
        <fullName evidence="5">Predicted ADP-ribose pyrophosphatase</fullName>
    </submittedName>
</protein>
<dbReference type="InterPro" id="IPR000086">
    <property type="entry name" value="NUDIX_hydrolase_dom"/>
</dbReference>
<dbReference type="AlphaFoldDB" id="A0A0D6JAS8"/>
<evidence type="ECO:0000256" key="1">
    <source>
        <dbReference type="ARBA" id="ARBA00001946"/>
    </source>
</evidence>
<dbReference type="InterPro" id="IPR020476">
    <property type="entry name" value="Nudix_hydrolase"/>
</dbReference>
<dbReference type="InterPro" id="IPR020084">
    <property type="entry name" value="NUDIX_hydrolase_CS"/>
</dbReference>
<gene>
    <name evidence="5" type="ORF">YBN1229_v1_0119</name>
</gene>
<dbReference type="GO" id="GO:0016787">
    <property type="term" value="F:hydrolase activity"/>
    <property type="evidence" value="ECO:0007669"/>
    <property type="project" value="UniProtKB-KW"/>
</dbReference>
<feature type="domain" description="Nudix hydrolase" evidence="4">
    <location>
        <begin position="7"/>
        <end position="140"/>
    </location>
</feature>
<dbReference type="SUPFAM" id="SSF55811">
    <property type="entry name" value="Nudix"/>
    <property type="match status" value="1"/>
</dbReference>
<keyword evidence="6" id="KW-1185">Reference proteome</keyword>
<dbReference type="OrthoDB" id="9761969at2"/>
<keyword evidence="2 3" id="KW-0378">Hydrolase</keyword>
<dbReference type="InterPro" id="IPR015797">
    <property type="entry name" value="NUDIX_hydrolase-like_dom_sf"/>
</dbReference>
<accession>A0A0D6JAS8</accession>
<proteinExistence type="inferred from homology"/>
<evidence type="ECO:0000313" key="5">
    <source>
        <dbReference type="EMBL" id="CPR14903.1"/>
    </source>
</evidence>
<sequence length="155" mass="16571">MSVPQRKVVLAASAVIFEGGSVLLVERAHPPAAGYWSFPGGHICAGEAPQAAAIREVREETGLEPEILGCFCEREIESLGPDGSRSTTYQLSVFAGVIRAGAVPVAASDAAQARFVPFAELEQYRLTSGAEDVIRSAWTYLYDEVLQAGLRCGER</sequence>
<evidence type="ECO:0000313" key="6">
    <source>
        <dbReference type="Proteomes" id="UP000033187"/>
    </source>
</evidence>
<name>A0A0D6JAS8_9HYPH</name>
<dbReference type="Gene3D" id="3.90.79.10">
    <property type="entry name" value="Nucleoside Triphosphate Pyrophosphohydrolase"/>
    <property type="match status" value="1"/>
</dbReference>
<comment type="cofactor">
    <cofactor evidence="1">
        <name>Mg(2+)</name>
        <dbReference type="ChEBI" id="CHEBI:18420"/>
    </cofactor>
</comment>
<dbReference type="KEGG" id="fiy:BN1229_v1_0119"/>
<dbReference type="KEGG" id="fil:BN1229_v1_0116"/>
<dbReference type="PRINTS" id="PR00502">
    <property type="entry name" value="NUDIXFAMILY"/>
</dbReference>
<dbReference type="PROSITE" id="PS00893">
    <property type="entry name" value="NUDIX_BOX"/>
    <property type="match status" value="1"/>
</dbReference>
<reference evidence="6" key="1">
    <citation type="submission" date="2015-02" db="EMBL/GenBank/DDBJ databases">
        <authorList>
            <person name="Chooi Y.-H."/>
        </authorList>
    </citation>
    <scope>NUCLEOTIDE SEQUENCE [LARGE SCALE GENOMIC DNA]</scope>
    <source>
        <strain evidence="6">strain Y</strain>
    </source>
</reference>
<dbReference type="PANTHER" id="PTHR43736:SF1">
    <property type="entry name" value="DIHYDRONEOPTERIN TRIPHOSPHATE DIPHOSPHATASE"/>
    <property type="match status" value="1"/>
</dbReference>
<dbReference type="PANTHER" id="PTHR43736">
    <property type="entry name" value="ADP-RIBOSE PYROPHOSPHATASE"/>
    <property type="match status" value="1"/>
</dbReference>
<evidence type="ECO:0000256" key="2">
    <source>
        <dbReference type="ARBA" id="ARBA00022801"/>
    </source>
</evidence>
<dbReference type="PROSITE" id="PS51462">
    <property type="entry name" value="NUDIX"/>
    <property type="match status" value="1"/>
</dbReference>
<evidence type="ECO:0000256" key="3">
    <source>
        <dbReference type="RuleBase" id="RU003476"/>
    </source>
</evidence>
<comment type="similarity">
    <text evidence="3">Belongs to the Nudix hydrolase family.</text>
</comment>
<dbReference type="RefSeq" id="WP_052743580.1">
    <property type="nucleotide sequence ID" value="NZ_LN829118.1"/>
</dbReference>